<dbReference type="EMBL" id="QSHQ01000007">
    <property type="protein sequence ID" value="RHC32130.1"/>
    <property type="molecule type" value="Genomic_DNA"/>
</dbReference>
<reference evidence="8 9" key="1">
    <citation type="submission" date="2018-08" db="EMBL/GenBank/DDBJ databases">
        <title>A genome reference for cultivated species of the human gut microbiota.</title>
        <authorList>
            <person name="Zou Y."/>
            <person name="Xue W."/>
            <person name="Luo G."/>
        </authorList>
    </citation>
    <scope>NUCLEOTIDE SEQUENCE [LARGE SCALE GENOMIC DNA]</scope>
    <source>
        <strain evidence="5 8">AF26-20BH</strain>
        <strain evidence="7 9">AF35-20</strain>
        <strain evidence="6 10">AM36-9BH</strain>
    </source>
</reference>
<evidence type="ECO:0000256" key="2">
    <source>
        <dbReference type="ARBA" id="ARBA00023002"/>
    </source>
</evidence>
<dbReference type="Gene3D" id="3.40.50.720">
    <property type="entry name" value="NAD(P)-binding Rossmann-like Domain"/>
    <property type="match status" value="1"/>
</dbReference>
<dbReference type="PANTHER" id="PTHR42901">
    <property type="entry name" value="ALCOHOL DEHYDROGENASE"/>
    <property type="match status" value="1"/>
</dbReference>
<evidence type="ECO:0000313" key="9">
    <source>
        <dbReference type="Proteomes" id="UP000284604"/>
    </source>
</evidence>
<comment type="similarity">
    <text evidence="1">Belongs to the short-chain dehydrogenases/reductases (SDR) family.</text>
</comment>
<feature type="transmembrane region" description="Helical" evidence="3">
    <location>
        <begin position="7"/>
        <end position="25"/>
    </location>
</feature>
<dbReference type="EMBL" id="QRPN01000006">
    <property type="protein sequence ID" value="RHM19175.1"/>
    <property type="molecule type" value="Genomic_DNA"/>
</dbReference>
<keyword evidence="3" id="KW-0472">Membrane</keyword>
<dbReference type="GO" id="GO:0016491">
    <property type="term" value="F:oxidoreductase activity"/>
    <property type="evidence" value="ECO:0007669"/>
    <property type="project" value="UniProtKB-KW"/>
</dbReference>
<dbReference type="InterPro" id="IPR036291">
    <property type="entry name" value="NAD(P)-bd_dom_sf"/>
</dbReference>
<organism evidence="6 10">
    <name type="scientific">Bacteroides stercoris</name>
    <dbReference type="NCBI Taxonomy" id="46506"/>
    <lineage>
        <taxon>Bacteria</taxon>
        <taxon>Pseudomonadati</taxon>
        <taxon>Bacteroidota</taxon>
        <taxon>Bacteroidia</taxon>
        <taxon>Bacteroidales</taxon>
        <taxon>Bacteroidaceae</taxon>
        <taxon>Bacteroides</taxon>
    </lineage>
</organism>
<dbReference type="Proteomes" id="UP000283310">
    <property type="component" value="Unassembled WGS sequence"/>
</dbReference>
<dbReference type="PRINTS" id="PR00081">
    <property type="entry name" value="GDHRDH"/>
</dbReference>
<evidence type="ECO:0000313" key="11">
    <source>
        <dbReference type="Proteomes" id="UP000431177"/>
    </source>
</evidence>
<dbReference type="SUPFAM" id="SSF51735">
    <property type="entry name" value="NAD(P)-binding Rossmann-fold domains"/>
    <property type="match status" value="1"/>
</dbReference>
<dbReference type="AlphaFoldDB" id="A0A413ZTK3"/>
<dbReference type="Proteomes" id="UP000284604">
    <property type="component" value="Unassembled WGS sequence"/>
</dbReference>
<dbReference type="InterPro" id="IPR002347">
    <property type="entry name" value="SDR_fam"/>
</dbReference>
<accession>A0A413ZTK3</accession>
<evidence type="ECO:0000313" key="10">
    <source>
        <dbReference type="Proteomes" id="UP000285305"/>
    </source>
</evidence>
<evidence type="ECO:0000256" key="1">
    <source>
        <dbReference type="ARBA" id="ARBA00006484"/>
    </source>
</evidence>
<dbReference type="EMBL" id="QRTW01000018">
    <property type="protein sequence ID" value="RGR12145.1"/>
    <property type="molecule type" value="Genomic_DNA"/>
</dbReference>
<dbReference type="Proteomes" id="UP000431177">
    <property type="component" value="Unassembled WGS sequence"/>
</dbReference>
<evidence type="ECO:0000313" key="4">
    <source>
        <dbReference type="EMBL" id="KAB5325211.1"/>
    </source>
</evidence>
<gene>
    <name evidence="6" type="ORF">DW853_05645</name>
    <name evidence="5" type="ORF">DWY65_10900</name>
    <name evidence="7" type="ORF">DWZ78_07680</name>
    <name evidence="4" type="ORF">F9950_14985</name>
</gene>
<protein>
    <submittedName>
        <fullName evidence="6">SDR family NAD(P)-dependent oxidoreductase</fullName>
    </submittedName>
</protein>
<proteinExistence type="inferred from homology"/>
<name>A0A413ZTK3_BACSE</name>
<reference evidence="4 11" key="2">
    <citation type="journal article" date="2019" name="Nat. Med.">
        <title>A library of human gut bacterial isolates paired with longitudinal multiomics data enables mechanistic microbiome research.</title>
        <authorList>
            <person name="Poyet M."/>
            <person name="Groussin M."/>
            <person name="Gibbons S.M."/>
            <person name="Avila-Pacheco J."/>
            <person name="Jiang X."/>
            <person name="Kearney S.M."/>
            <person name="Perrotta A.R."/>
            <person name="Berdy B."/>
            <person name="Zhao S."/>
            <person name="Lieberman T.D."/>
            <person name="Swanson P.K."/>
            <person name="Smith M."/>
            <person name="Roesemann S."/>
            <person name="Alexander J.E."/>
            <person name="Rich S.A."/>
            <person name="Livny J."/>
            <person name="Vlamakis H."/>
            <person name="Clish C."/>
            <person name="Bullock K."/>
            <person name="Deik A."/>
            <person name="Scott J."/>
            <person name="Pierce K.A."/>
            <person name="Xavier R.J."/>
            <person name="Alm E.J."/>
        </authorList>
    </citation>
    <scope>NUCLEOTIDE SEQUENCE [LARGE SCALE GENOMIC DNA]</scope>
    <source>
        <strain evidence="4 11">BIOML-A2</strain>
    </source>
</reference>
<dbReference type="Pfam" id="PF00106">
    <property type="entry name" value="adh_short"/>
    <property type="match status" value="1"/>
</dbReference>
<sequence length="248" mass="28379">MIKKQKALIVGGSNGIGLALAMRLVKEKSVLIVDKVEPDYSQVPSDIKHLVSFRKFDLLFDDYSLFDEFNDIDTLIITAGFGKLSLFEDMQEDTIVDMISVNTTSVLRIIKHFYGSIHSRKPFYTAVMVSIAGFMSSPFFSVYGASKAALKIFIESVNVELKKSGTDNRILNVSPGRINGTNFYNGANNLSLLYPLADEIIYHMNNRNDLFIPEYEEVFKKVLERYHRDFRAEGEHSYEYKQEQLKRK</sequence>
<dbReference type="Proteomes" id="UP000285305">
    <property type="component" value="Unassembled WGS sequence"/>
</dbReference>
<dbReference type="RefSeq" id="WP_016661297.1">
    <property type="nucleotide sequence ID" value="NZ_BAABYC010000001.1"/>
</dbReference>
<dbReference type="CDD" id="cd05233">
    <property type="entry name" value="SDR_c"/>
    <property type="match status" value="1"/>
</dbReference>
<evidence type="ECO:0000256" key="3">
    <source>
        <dbReference type="SAM" id="Phobius"/>
    </source>
</evidence>
<evidence type="ECO:0000313" key="7">
    <source>
        <dbReference type="EMBL" id="RHM19175.1"/>
    </source>
</evidence>
<feature type="transmembrane region" description="Helical" evidence="3">
    <location>
        <begin position="123"/>
        <end position="143"/>
    </location>
</feature>
<keyword evidence="3" id="KW-1133">Transmembrane helix</keyword>
<dbReference type="PANTHER" id="PTHR42901:SF1">
    <property type="entry name" value="ALCOHOL DEHYDROGENASE"/>
    <property type="match status" value="1"/>
</dbReference>
<evidence type="ECO:0000313" key="5">
    <source>
        <dbReference type="EMBL" id="RGR12145.1"/>
    </source>
</evidence>
<dbReference type="EMBL" id="WCLA01000038">
    <property type="protein sequence ID" value="KAB5325211.1"/>
    <property type="molecule type" value="Genomic_DNA"/>
</dbReference>
<keyword evidence="2" id="KW-0560">Oxidoreductase</keyword>
<evidence type="ECO:0000313" key="8">
    <source>
        <dbReference type="Proteomes" id="UP000283310"/>
    </source>
</evidence>
<comment type="caution">
    <text evidence="6">The sequence shown here is derived from an EMBL/GenBank/DDBJ whole genome shotgun (WGS) entry which is preliminary data.</text>
</comment>
<keyword evidence="3" id="KW-0812">Transmembrane</keyword>
<evidence type="ECO:0000313" key="6">
    <source>
        <dbReference type="EMBL" id="RHC32130.1"/>
    </source>
</evidence>